<evidence type="ECO:0000259" key="8">
    <source>
        <dbReference type="PROSITE" id="PS50835"/>
    </source>
</evidence>
<evidence type="ECO:0000256" key="2">
    <source>
        <dbReference type="ARBA" id="ARBA00023136"/>
    </source>
</evidence>
<dbReference type="PROSITE" id="PS51004">
    <property type="entry name" value="SEMA"/>
    <property type="match status" value="1"/>
</dbReference>
<evidence type="ECO:0008006" key="12">
    <source>
        <dbReference type="Google" id="ProtNLM"/>
    </source>
</evidence>
<feature type="domain" description="Sema" evidence="9">
    <location>
        <begin position="26"/>
        <end position="472"/>
    </location>
</feature>
<dbReference type="InterPro" id="IPR045791">
    <property type="entry name" value="Sema4F_C"/>
</dbReference>
<keyword evidence="11" id="KW-1185">Reference proteome</keyword>
<keyword evidence="3" id="KW-1015">Disulfide bond</keyword>
<dbReference type="InterPro" id="IPR016201">
    <property type="entry name" value="PSI"/>
</dbReference>
<name>A0A3B3BFZ5_ORYME</name>
<dbReference type="Pfam" id="PF19428">
    <property type="entry name" value="Sema4F_C"/>
    <property type="match status" value="1"/>
</dbReference>
<dbReference type="Ensembl" id="ENSOMET00000009060.1">
    <property type="protein sequence ID" value="ENSOMEP00000004501.1"/>
    <property type="gene ID" value="ENSOMEG00000005474.1"/>
</dbReference>
<dbReference type="Gene3D" id="3.30.1680.10">
    <property type="entry name" value="ligand-binding face of the semaphorins, domain 2"/>
    <property type="match status" value="1"/>
</dbReference>
<evidence type="ECO:0000256" key="4">
    <source>
        <dbReference type="ARBA" id="ARBA00023180"/>
    </source>
</evidence>
<dbReference type="GO" id="GO:0001755">
    <property type="term" value="P:neural crest cell migration"/>
    <property type="evidence" value="ECO:0007669"/>
    <property type="project" value="TreeGrafter"/>
</dbReference>
<dbReference type="SMART" id="SM00423">
    <property type="entry name" value="PSI"/>
    <property type="match status" value="1"/>
</dbReference>
<dbReference type="InterPro" id="IPR001627">
    <property type="entry name" value="Semap_dom"/>
</dbReference>
<dbReference type="GO" id="GO:0045499">
    <property type="term" value="F:chemorepellent activity"/>
    <property type="evidence" value="ECO:0007669"/>
    <property type="project" value="TreeGrafter"/>
</dbReference>
<dbReference type="PaxDb" id="30732-ENSOMEP00000004501"/>
<dbReference type="GO" id="GO:0030335">
    <property type="term" value="P:positive regulation of cell migration"/>
    <property type="evidence" value="ECO:0007669"/>
    <property type="project" value="TreeGrafter"/>
</dbReference>
<dbReference type="InterPro" id="IPR007110">
    <property type="entry name" value="Ig-like_dom"/>
</dbReference>
<dbReference type="SUPFAM" id="SSF103575">
    <property type="entry name" value="Plexin repeat"/>
    <property type="match status" value="1"/>
</dbReference>
<dbReference type="Pfam" id="PF01403">
    <property type="entry name" value="Sema"/>
    <property type="match status" value="1"/>
</dbReference>
<dbReference type="GO" id="GO:0007411">
    <property type="term" value="P:axon guidance"/>
    <property type="evidence" value="ECO:0007669"/>
    <property type="project" value="TreeGrafter"/>
</dbReference>
<dbReference type="GO" id="GO:0071526">
    <property type="term" value="P:semaphorin-plexin signaling pathway"/>
    <property type="evidence" value="ECO:0007669"/>
    <property type="project" value="TreeGrafter"/>
</dbReference>
<reference evidence="10" key="2">
    <citation type="submission" date="2025-09" db="UniProtKB">
        <authorList>
            <consortium name="Ensembl"/>
        </authorList>
    </citation>
    <scope>IDENTIFICATION</scope>
</reference>
<protein>
    <recommendedName>
        <fullName evidence="12">Sema domain-containing protein</fullName>
    </recommendedName>
</protein>
<dbReference type="InterPro" id="IPR002165">
    <property type="entry name" value="Plexin_repeat"/>
</dbReference>
<dbReference type="Gene3D" id="2.130.10.10">
    <property type="entry name" value="YVTN repeat-like/Quinoprotein amine dehydrogenase"/>
    <property type="match status" value="1"/>
</dbReference>
<dbReference type="InterPro" id="IPR036352">
    <property type="entry name" value="Semap_dom_sf"/>
</dbReference>
<organism evidence="10 11">
    <name type="scientific">Oryzias melastigma</name>
    <name type="common">Marine medaka</name>
    <dbReference type="NCBI Taxonomy" id="30732"/>
    <lineage>
        <taxon>Eukaryota</taxon>
        <taxon>Metazoa</taxon>
        <taxon>Chordata</taxon>
        <taxon>Craniata</taxon>
        <taxon>Vertebrata</taxon>
        <taxon>Euteleostomi</taxon>
        <taxon>Actinopterygii</taxon>
        <taxon>Neopterygii</taxon>
        <taxon>Teleostei</taxon>
        <taxon>Neoteleostei</taxon>
        <taxon>Acanthomorphata</taxon>
        <taxon>Ovalentaria</taxon>
        <taxon>Atherinomorphae</taxon>
        <taxon>Beloniformes</taxon>
        <taxon>Adrianichthyidae</taxon>
        <taxon>Oryziinae</taxon>
        <taxon>Oryzias</taxon>
    </lineage>
</organism>
<dbReference type="SUPFAM" id="SSF101912">
    <property type="entry name" value="Sema domain"/>
    <property type="match status" value="1"/>
</dbReference>
<feature type="transmembrane region" description="Helical" evidence="7">
    <location>
        <begin position="716"/>
        <end position="738"/>
    </location>
</feature>
<keyword evidence="2 7" id="KW-0472">Membrane</keyword>
<keyword evidence="4" id="KW-0325">Glycoprotein</keyword>
<feature type="compositionally biased region" description="Polar residues" evidence="6">
    <location>
        <begin position="689"/>
        <end position="702"/>
    </location>
</feature>
<feature type="domain" description="Ig-like" evidence="8">
    <location>
        <begin position="542"/>
        <end position="619"/>
    </location>
</feature>
<dbReference type="PROSITE" id="PS50835">
    <property type="entry name" value="IG_LIKE"/>
    <property type="match status" value="1"/>
</dbReference>
<keyword evidence="7" id="KW-1133">Transmembrane helix</keyword>
<evidence type="ECO:0000256" key="7">
    <source>
        <dbReference type="SAM" id="Phobius"/>
    </source>
</evidence>
<dbReference type="AlphaFoldDB" id="A0A3B3BFZ5"/>
<comment type="caution">
    <text evidence="5">Lacks conserved residue(s) required for the propagation of feature annotation.</text>
</comment>
<evidence type="ECO:0000259" key="9">
    <source>
        <dbReference type="PROSITE" id="PS51004"/>
    </source>
</evidence>
<dbReference type="InterPro" id="IPR027231">
    <property type="entry name" value="Semaphorin"/>
</dbReference>
<evidence type="ECO:0000256" key="6">
    <source>
        <dbReference type="SAM" id="MobiDB-lite"/>
    </source>
</evidence>
<dbReference type="Pfam" id="PF01437">
    <property type="entry name" value="PSI"/>
    <property type="match status" value="1"/>
</dbReference>
<comment type="subcellular location">
    <subcellularLocation>
        <location evidence="1">Membrane</location>
    </subcellularLocation>
</comment>
<dbReference type="GO" id="GO:0005886">
    <property type="term" value="C:plasma membrane"/>
    <property type="evidence" value="ECO:0007669"/>
    <property type="project" value="TreeGrafter"/>
</dbReference>
<dbReference type="Proteomes" id="UP000261560">
    <property type="component" value="Unplaced"/>
</dbReference>
<dbReference type="PANTHER" id="PTHR11036:SF145">
    <property type="entry name" value="SEMAPHORIN-4A ISOFORM X1-RELATED"/>
    <property type="match status" value="1"/>
</dbReference>
<dbReference type="InterPro" id="IPR015943">
    <property type="entry name" value="WD40/YVTN_repeat-like_dom_sf"/>
</dbReference>
<keyword evidence="7" id="KW-0812">Transmembrane</keyword>
<evidence type="ECO:0000313" key="10">
    <source>
        <dbReference type="Ensembl" id="ENSOMEP00000004501.1"/>
    </source>
</evidence>
<evidence type="ECO:0000256" key="5">
    <source>
        <dbReference type="PROSITE-ProRule" id="PRU00352"/>
    </source>
</evidence>
<dbReference type="OMA" id="ACGSYAY"/>
<dbReference type="STRING" id="30732.ENSOMEP00000004501"/>
<evidence type="ECO:0000256" key="3">
    <source>
        <dbReference type="ARBA" id="ARBA00023157"/>
    </source>
</evidence>
<dbReference type="GeneTree" id="ENSGT00940000154870"/>
<dbReference type="SMART" id="SM00630">
    <property type="entry name" value="Sema"/>
    <property type="match status" value="1"/>
</dbReference>
<accession>A0A3B3BFZ5</accession>
<evidence type="ECO:0000313" key="11">
    <source>
        <dbReference type="Proteomes" id="UP000261560"/>
    </source>
</evidence>
<dbReference type="FunFam" id="2.130.10.10:FF:000257">
    <property type="entry name" value="semaphorin-4A isoform X2"/>
    <property type="match status" value="1"/>
</dbReference>
<dbReference type="GO" id="GO:0030215">
    <property type="term" value="F:semaphorin receptor binding"/>
    <property type="evidence" value="ECO:0007669"/>
    <property type="project" value="InterPro"/>
</dbReference>
<proteinExistence type="predicted"/>
<sequence length="782" mass="85873">MWSDRTVQMFCRWGGVIFELLFDHSQSESPPSPHASADRPVQLFRLQNVTTMFLSSDGSTLYVGARDAVLSLDVNSPVCCSVQVSWRPTDDEAEDCRKKGKDSTVDCPNFVHVLLPLNSTHLYACGSYAFSPQDAFIDHLTFSMVNGPSRRCPYSPFQRSSALVSDGELFTATTTTFKGIMPQISRHFSRDGRPDVILDNYVSLLDEPVFVSSSADSANGKIYFFFSEFGNEFSFQEKLRIPRVAQVCKDDVGGERTLQKKWTSFAKAPLLCRPPNRPPHNILQDMFTLPPPEGSSSSETLFYGVFTSQWSGQSESAVCVFRLQDITTVFSGSYRKLDKNTLRWSPFSGKHLGKCGLASSPDADLEAVRTSFLTARSVRPVRNGPVLVSTEQRYSHVAAMTARAANGKQFTLLFLVTDSGFLHKVVLFDQDPRILEEVQLFTGPQRVGSLVLSSAKGVLYVGTSEGVMTVPLATCSAHRTCSQCVLSRDPLCGWSQSRRVCTGLSGSEEDVWNVLKKDLKSEVTLTAMNRVSSRFTVLKVTPPVSTDVSVSLNQAVRLQCEKPSSLAVLSWTSPQRKFLPETLFIRSPDGGLSFLASAQTLGTYSCEAEEAGHREVVVSYRVLETFTPRSIVPQPGEDFEDISTETAVPEDSVNTPDPPVLETPSAEDPGKPAATTKAGPDVPTKPAYKTSSSTSRTENQISMDVPRREKSFYGELVVVSLLLAASVCVMAVGAFVVWRQKKTGLHSDHLLMGEDSSKTHTIMEICSLESTKEAASELKNGE</sequence>
<feature type="region of interest" description="Disordered" evidence="6">
    <location>
        <begin position="646"/>
        <end position="702"/>
    </location>
</feature>
<evidence type="ECO:0000256" key="1">
    <source>
        <dbReference type="ARBA" id="ARBA00004370"/>
    </source>
</evidence>
<dbReference type="PANTHER" id="PTHR11036">
    <property type="entry name" value="SEMAPHORIN"/>
    <property type="match status" value="1"/>
</dbReference>
<reference evidence="10" key="1">
    <citation type="submission" date="2025-08" db="UniProtKB">
        <authorList>
            <consortium name="Ensembl"/>
        </authorList>
    </citation>
    <scope>IDENTIFICATION</scope>
</reference>